<organism evidence="2 3">
    <name type="scientific">Candidatus Eisenbergiella merdigallinarum</name>
    <dbReference type="NCBI Taxonomy" id="2838552"/>
    <lineage>
        <taxon>Bacteria</taxon>
        <taxon>Bacillati</taxon>
        <taxon>Bacillota</taxon>
        <taxon>Clostridia</taxon>
        <taxon>Lachnospirales</taxon>
        <taxon>Lachnospiraceae</taxon>
        <taxon>Eisenbergiella</taxon>
    </lineage>
</organism>
<accession>A0A9D2SBS1</accession>
<reference evidence="2" key="2">
    <citation type="submission" date="2021-04" db="EMBL/GenBank/DDBJ databases">
        <authorList>
            <person name="Gilroy R."/>
        </authorList>
    </citation>
    <scope>NUCLEOTIDE SEQUENCE</scope>
    <source>
        <strain evidence="2">USAMLcec3-2134</strain>
    </source>
</reference>
<evidence type="ECO:0000313" key="2">
    <source>
        <dbReference type="EMBL" id="HJB89959.1"/>
    </source>
</evidence>
<feature type="domain" description="KAP NTPase" evidence="1">
    <location>
        <begin position="43"/>
        <end position="303"/>
    </location>
</feature>
<dbReference type="Gene3D" id="3.40.50.300">
    <property type="entry name" value="P-loop containing nucleotide triphosphate hydrolases"/>
    <property type="match status" value="1"/>
</dbReference>
<dbReference type="InterPro" id="IPR011646">
    <property type="entry name" value="KAP_P-loop"/>
</dbReference>
<proteinExistence type="predicted"/>
<dbReference type="EMBL" id="DWXE01000001">
    <property type="protein sequence ID" value="HJB89959.1"/>
    <property type="molecule type" value="Genomic_DNA"/>
</dbReference>
<dbReference type="AlphaFoldDB" id="A0A9D2SBS1"/>
<name>A0A9D2SBS1_9FIRM</name>
<gene>
    <name evidence="2" type="ORF">H9763_00635</name>
</gene>
<dbReference type="SUPFAM" id="SSF52540">
    <property type="entry name" value="P-loop containing nucleoside triphosphate hydrolases"/>
    <property type="match status" value="1"/>
</dbReference>
<dbReference type="Pfam" id="PF07693">
    <property type="entry name" value="KAP_NTPase"/>
    <property type="match status" value="1"/>
</dbReference>
<dbReference type="Proteomes" id="UP000886883">
    <property type="component" value="Unassembled WGS sequence"/>
</dbReference>
<evidence type="ECO:0000259" key="1">
    <source>
        <dbReference type="Pfam" id="PF07693"/>
    </source>
</evidence>
<reference evidence="2" key="1">
    <citation type="journal article" date="2021" name="PeerJ">
        <title>Extensive microbial diversity within the chicken gut microbiome revealed by metagenomics and culture.</title>
        <authorList>
            <person name="Gilroy R."/>
            <person name="Ravi A."/>
            <person name="Getino M."/>
            <person name="Pursley I."/>
            <person name="Horton D.L."/>
            <person name="Alikhan N.F."/>
            <person name="Baker D."/>
            <person name="Gharbi K."/>
            <person name="Hall N."/>
            <person name="Watson M."/>
            <person name="Adriaenssens E.M."/>
            <person name="Foster-Nyarko E."/>
            <person name="Jarju S."/>
            <person name="Secka A."/>
            <person name="Antonio M."/>
            <person name="Oren A."/>
            <person name="Chaudhuri R.R."/>
            <person name="La Ragione R."/>
            <person name="Hildebrand F."/>
            <person name="Pallen M.J."/>
        </authorList>
    </citation>
    <scope>NUCLEOTIDE SEQUENCE</scope>
    <source>
        <strain evidence="2">USAMLcec3-2134</strain>
    </source>
</reference>
<evidence type="ECO:0000313" key="3">
    <source>
        <dbReference type="Proteomes" id="UP000886883"/>
    </source>
</evidence>
<protein>
    <submittedName>
        <fullName evidence="2">KAP family NTPase</fullName>
    </submittedName>
</protein>
<dbReference type="InterPro" id="IPR027417">
    <property type="entry name" value="P-loop_NTPase"/>
</dbReference>
<comment type="caution">
    <text evidence="2">The sequence shown here is derived from an EMBL/GenBank/DDBJ whole genome shotgun (WGS) entry which is preliminary data.</text>
</comment>
<sequence length="447" mass="52129">MKKYIQEATDKNVWDSLKNNTFNRAKDIQGFIEGLELIEGNAYISLDAKWGDGKTFFVKQIGETLKYFRAKMMETEERPLKNLESYEYLKESEAVKLTSVEHLYLPVYYNAWMYDDYSDPLMSLLLVMTKQCGGTYNTKINMKSLSDKLVSVASSLPLSIKKINPAQIVRGIQESNMDILSAVKTGEEIKGCVRSIFNDIIVEETEKLVIFIDELDRCKPSFAIEMLERIKHYFDDERIIFVVSLNKEQLIHTISNYYGDEFDSTRYLNRFFDVSINLPELDEYVKRRVQCTEGRSYWITMIADDLSDYYNFSLRDKLIYKSRIESAQERLSGREYDSGRFLALFVPVFISLEMTDAREKKRFLEGKSDICEKVIPNLESGKEFILKFLTDRNKAKDDVQFTEGCKLLQECYSFAFGSSSHERYFDKFNLDRDFRALCIKISNGAKI</sequence>